<dbReference type="InterPro" id="IPR009057">
    <property type="entry name" value="Homeodomain-like_sf"/>
</dbReference>
<dbReference type="OrthoDB" id="9816011at2"/>
<evidence type="ECO:0000256" key="1">
    <source>
        <dbReference type="ARBA" id="ARBA00023015"/>
    </source>
</evidence>
<dbReference type="EMBL" id="QFBC01000042">
    <property type="protein sequence ID" value="PWE52040.1"/>
    <property type="molecule type" value="Genomic_DNA"/>
</dbReference>
<evidence type="ECO:0000313" key="4">
    <source>
        <dbReference type="EMBL" id="PWE52040.1"/>
    </source>
</evidence>
<dbReference type="GO" id="GO:0043565">
    <property type="term" value="F:sequence-specific DNA binding"/>
    <property type="evidence" value="ECO:0007669"/>
    <property type="project" value="InterPro"/>
</dbReference>
<name>A0A2U2DFG9_9HYPH</name>
<dbReference type="GO" id="GO:0003700">
    <property type="term" value="F:DNA-binding transcription factor activity"/>
    <property type="evidence" value="ECO:0007669"/>
    <property type="project" value="InterPro"/>
</dbReference>
<dbReference type="RefSeq" id="WP_109462497.1">
    <property type="nucleotide sequence ID" value="NZ_QFBC01000042.1"/>
</dbReference>
<dbReference type="Pfam" id="PF12833">
    <property type="entry name" value="HTH_18"/>
    <property type="match status" value="1"/>
</dbReference>
<reference evidence="4 5" key="1">
    <citation type="submission" date="2018-05" db="EMBL/GenBank/DDBJ databases">
        <title>The draft genome of strain NS-104.</title>
        <authorList>
            <person name="Hang P."/>
            <person name="Jiang J."/>
        </authorList>
    </citation>
    <scope>NUCLEOTIDE SEQUENCE [LARGE SCALE GENOMIC DNA]</scope>
    <source>
        <strain evidence="4 5">NS-104</strain>
    </source>
</reference>
<comment type="caution">
    <text evidence="4">The sequence shown here is derived from an EMBL/GenBank/DDBJ whole genome shotgun (WGS) entry which is preliminary data.</text>
</comment>
<sequence length="78" mass="8227">MVALASGTSSRSHTSSHQIKIATVMLGQSGLPMCHIAAECGFSGTAHFTRQFRAAKGLPPMRYRREFKSSAAGGYAGP</sequence>
<dbReference type="Proteomes" id="UP000245252">
    <property type="component" value="Unassembled WGS sequence"/>
</dbReference>
<evidence type="ECO:0000256" key="2">
    <source>
        <dbReference type="ARBA" id="ARBA00023163"/>
    </source>
</evidence>
<gene>
    <name evidence="4" type="ORF">DEM27_33195</name>
</gene>
<dbReference type="Gene3D" id="1.10.10.60">
    <property type="entry name" value="Homeodomain-like"/>
    <property type="match status" value="1"/>
</dbReference>
<dbReference type="SUPFAM" id="SSF46689">
    <property type="entry name" value="Homeodomain-like"/>
    <property type="match status" value="1"/>
</dbReference>
<keyword evidence="1" id="KW-0805">Transcription regulation</keyword>
<dbReference type="InterPro" id="IPR018060">
    <property type="entry name" value="HTH_AraC"/>
</dbReference>
<proteinExistence type="predicted"/>
<accession>A0A2U2DFG9</accession>
<protein>
    <recommendedName>
        <fullName evidence="3">HTH araC/xylS-type domain-containing protein</fullName>
    </recommendedName>
</protein>
<organism evidence="4 5">
    <name type="scientific">Metarhizobium album</name>
    <dbReference type="NCBI Taxonomy" id="2182425"/>
    <lineage>
        <taxon>Bacteria</taxon>
        <taxon>Pseudomonadati</taxon>
        <taxon>Pseudomonadota</taxon>
        <taxon>Alphaproteobacteria</taxon>
        <taxon>Hyphomicrobiales</taxon>
        <taxon>Rhizobiaceae</taxon>
        <taxon>Metarhizobium</taxon>
    </lineage>
</organism>
<feature type="domain" description="HTH araC/xylS-type" evidence="3">
    <location>
        <begin position="1"/>
        <end position="66"/>
    </location>
</feature>
<dbReference type="AlphaFoldDB" id="A0A2U2DFG9"/>
<keyword evidence="2" id="KW-0804">Transcription</keyword>
<evidence type="ECO:0000313" key="5">
    <source>
        <dbReference type="Proteomes" id="UP000245252"/>
    </source>
</evidence>
<keyword evidence="5" id="KW-1185">Reference proteome</keyword>
<dbReference type="PROSITE" id="PS01124">
    <property type="entry name" value="HTH_ARAC_FAMILY_2"/>
    <property type="match status" value="1"/>
</dbReference>
<evidence type="ECO:0000259" key="3">
    <source>
        <dbReference type="PROSITE" id="PS01124"/>
    </source>
</evidence>